<accession>A0A251S5C0</accession>
<dbReference type="Gramene" id="mRNA:HanXRQr2_Chr02g0072351">
    <property type="protein sequence ID" value="CDS:HanXRQr2_Chr02g0072351.1"/>
    <property type="gene ID" value="HanXRQr2_Chr02g0072351"/>
</dbReference>
<evidence type="ECO:0000313" key="1">
    <source>
        <dbReference type="EMBL" id="KAF5818971.1"/>
    </source>
</evidence>
<evidence type="ECO:0000313" key="2">
    <source>
        <dbReference type="EMBL" id="OTF93781.1"/>
    </source>
</evidence>
<reference evidence="2" key="2">
    <citation type="submission" date="2017-02" db="EMBL/GenBank/DDBJ databases">
        <title>Sunflower complete genome.</title>
        <authorList>
            <person name="Langlade N."/>
            <person name="Munos S."/>
        </authorList>
    </citation>
    <scope>NUCLEOTIDE SEQUENCE [LARGE SCALE GENOMIC DNA]</scope>
    <source>
        <tissue evidence="2">Leaves</tissue>
    </source>
</reference>
<dbReference type="Proteomes" id="UP000215914">
    <property type="component" value="Chromosome 15"/>
</dbReference>
<sequence length="52" mass="6252">MVIVMEVRWEWWWCGGVLMVVVGVERKRGGMDRCVKCLCVYNNIYNIKIFMH</sequence>
<dbReference type="InParanoid" id="A0A251S5C0"/>
<gene>
    <name evidence="2" type="ORF">HannXRQ_Chr15g0465001</name>
    <name evidence="1" type="ORF">HanXRQr2_Chr02g0072351</name>
</gene>
<dbReference type="EMBL" id="CM007904">
    <property type="protein sequence ID" value="OTF93781.1"/>
    <property type="molecule type" value="Genomic_DNA"/>
</dbReference>
<protein>
    <submittedName>
        <fullName evidence="2">Uncharacterized protein</fullName>
    </submittedName>
</protein>
<reference evidence="1 3" key="1">
    <citation type="journal article" date="2017" name="Nature">
        <title>The sunflower genome provides insights into oil metabolism, flowering and Asterid evolution.</title>
        <authorList>
            <person name="Badouin H."/>
            <person name="Gouzy J."/>
            <person name="Grassa C.J."/>
            <person name="Murat F."/>
            <person name="Staton S.E."/>
            <person name="Cottret L."/>
            <person name="Lelandais-Briere C."/>
            <person name="Owens G.L."/>
            <person name="Carrere S."/>
            <person name="Mayjonade B."/>
            <person name="Legrand L."/>
            <person name="Gill N."/>
            <person name="Kane N.C."/>
            <person name="Bowers J.E."/>
            <person name="Hubner S."/>
            <person name="Bellec A."/>
            <person name="Berard A."/>
            <person name="Berges H."/>
            <person name="Blanchet N."/>
            <person name="Boniface M.C."/>
            <person name="Brunel D."/>
            <person name="Catrice O."/>
            <person name="Chaidir N."/>
            <person name="Claudel C."/>
            <person name="Donnadieu C."/>
            <person name="Faraut T."/>
            <person name="Fievet G."/>
            <person name="Helmstetter N."/>
            <person name="King M."/>
            <person name="Knapp S.J."/>
            <person name="Lai Z."/>
            <person name="Le Paslier M.C."/>
            <person name="Lippi Y."/>
            <person name="Lorenzon L."/>
            <person name="Mandel J.R."/>
            <person name="Marage G."/>
            <person name="Marchand G."/>
            <person name="Marquand E."/>
            <person name="Bret-Mestries E."/>
            <person name="Morien E."/>
            <person name="Nambeesan S."/>
            <person name="Nguyen T."/>
            <person name="Pegot-Espagnet P."/>
            <person name="Pouilly N."/>
            <person name="Raftis F."/>
            <person name="Sallet E."/>
            <person name="Schiex T."/>
            <person name="Thomas J."/>
            <person name="Vandecasteele C."/>
            <person name="Vares D."/>
            <person name="Vear F."/>
            <person name="Vautrin S."/>
            <person name="Crespi M."/>
            <person name="Mangin B."/>
            <person name="Burke J.M."/>
            <person name="Salse J."/>
            <person name="Munos S."/>
            <person name="Vincourt P."/>
            <person name="Rieseberg L.H."/>
            <person name="Langlade N.B."/>
        </authorList>
    </citation>
    <scope>NUCLEOTIDE SEQUENCE [LARGE SCALE GENOMIC DNA]</scope>
    <source>
        <strain evidence="3">cv. SF193</strain>
        <tissue evidence="1">Leaves</tissue>
    </source>
</reference>
<organism evidence="2 3">
    <name type="scientific">Helianthus annuus</name>
    <name type="common">Common sunflower</name>
    <dbReference type="NCBI Taxonomy" id="4232"/>
    <lineage>
        <taxon>Eukaryota</taxon>
        <taxon>Viridiplantae</taxon>
        <taxon>Streptophyta</taxon>
        <taxon>Embryophyta</taxon>
        <taxon>Tracheophyta</taxon>
        <taxon>Spermatophyta</taxon>
        <taxon>Magnoliopsida</taxon>
        <taxon>eudicotyledons</taxon>
        <taxon>Gunneridae</taxon>
        <taxon>Pentapetalae</taxon>
        <taxon>asterids</taxon>
        <taxon>campanulids</taxon>
        <taxon>Asterales</taxon>
        <taxon>Asteraceae</taxon>
        <taxon>Asteroideae</taxon>
        <taxon>Heliantheae alliance</taxon>
        <taxon>Heliantheae</taxon>
        <taxon>Helianthus</taxon>
    </lineage>
</organism>
<keyword evidence="3" id="KW-1185">Reference proteome</keyword>
<reference evidence="1" key="3">
    <citation type="submission" date="2020-06" db="EMBL/GenBank/DDBJ databases">
        <title>Helianthus annuus Genome sequencing and assembly Release 2.</title>
        <authorList>
            <person name="Gouzy J."/>
            <person name="Langlade N."/>
            <person name="Munos S."/>
        </authorList>
    </citation>
    <scope>NUCLEOTIDE SEQUENCE</scope>
    <source>
        <tissue evidence="1">Leaves</tissue>
    </source>
</reference>
<dbReference type="AlphaFoldDB" id="A0A251S5C0"/>
<evidence type="ECO:0000313" key="3">
    <source>
        <dbReference type="Proteomes" id="UP000215914"/>
    </source>
</evidence>
<proteinExistence type="predicted"/>
<name>A0A251S5C0_HELAN</name>
<dbReference type="EMBL" id="MNCJ02000317">
    <property type="protein sequence ID" value="KAF5818971.1"/>
    <property type="molecule type" value="Genomic_DNA"/>
</dbReference>